<protein>
    <submittedName>
        <fullName evidence="2">Uncharacterized protein</fullName>
    </submittedName>
</protein>
<evidence type="ECO:0000313" key="1">
    <source>
        <dbReference type="EMBL" id="KAE9397332.1"/>
    </source>
</evidence>
<gene>
    <name evidence="2" type="ORF">BT96DRAFT_43819</name>
    <name evidence="1" type="ORF">BT96DRAFT_77377</name>
</gene>
<keyword evidence="3" id="KW-1185">Reference proteome</keyword>
<dbReference type="EMBL" id="ML769488">
    <property type="protein sequence ID" value="KAE9398030.1"/>
    <property type="molecule type" value="Genomic_DNA"/>
</dbReference>
<proteinExistence type="predicted"/>
<reference evidence="2" key="1">
    <citation type="journal article" date="2019" name="Environ. Microbiol.">
        <title>Fungal ecological strategies reflected in gene transcription - a case study of two litter decomposers.</title>
        <authorList>
            <person name="Barbi F."/>
            <person name="Kohler A."/>
            <person name="Barry K."/>
            <person name="Baskaran P."/>
            <person name="Daum C."/>
            <person name="Fauchery L."/>
            <person name="Ihrmark K."/>
            <person name="Kuo A."/>
            <person name="LaButti K."/>
            <person name="Lipzen A."/>
            <person name="Morin E."/>
            <person name="Grigoriev I.V."/>
            <person name="Henrissat B."/>
            <person name="Lindahl B."/>
            <person name="Martin F."/>
        </authorList>
    </citation>
    <scope>NUCLEOTIDE SEQUENCE</scope>
    <source>
        <strain evidence="2">JB14</strain>
    </source>
</reference>
<organism evidence="2 3">
    <name type="scientific">Gymnopus androsaceus JB14</name>
    <dbReference type="NCBI Taxonomy" id="1447944"/>
    <lineage>
        <taxon>Eukaryota</taxon>
        <taxon>Fungi</taxon>
        <taxon>Dikarya</taxon>
        <taxon>Basidiomycota</taxon>
        <taxon>Agaricomycotina</taxon>
        <taxon>Agaricomycetes</taxon>
        <taxon>Agaricomycetidae</taxon>
        <taxon>Agaricales</taxon>
        <taxon>Marasmiineae</taxon>
        <taxon>Omphalotaceae</taxon>
        <taxon>Gymnopus</taxon>
    </lineage>
</organism>
<evidence type="ECO:0000313" key="2">
    <source>
        <dbReference type="EMBL" id="KAE9398030.1"/>
    </source>
</evidence>
<dbReference type="EMBL" id="ML769499">
    <property type="protein sequence ID" value="KAE9397332.1"/>
    <property type="molecule type" value="Genomic_DNA"/>
</dbReference>
<evidence type="ECO:0000313" key="3">
    <source>
        <dbReference type="Proteomes" id="UP000799118"/>
    </source>
</evidence>
<dbReference type="AlphaFoldDB" id="A0A6A4HJZ9"/>
<accession>A0A6A4HJZ9</accession>
<sequence>MSKFSHPVVLSFVAAFLRLLLIFPIRLAKFNVLCPAGHCIRISLIALGALQRCVTNSFVRKPFSSLLFFSVVPIVPSIQNHFPGRHCNGYGPNFDAKVFFSTEYLCSTNEGSNSAGDHFP</sequence>
<dbReference type="Proteomes" id="UP000799118">
    <property type="component" value="Unassembled WGS sequence"/>
</dbReference>
<name>A0A6A4HJZ9_9AGAR</name>